<evidence type="ECO:0000313" key="2">
    <source>
        <dbReference type="Proteomes" id="UP000053039"/>
    </source>
</evidence>
<sequence>MTTYVITVPGTFLRGVPDSVRSDIGRRLRPQDPRNTDLGESEELSVLSVEEDGMFAARVEVEAPDRLQAEAEAVRLVSGALRDSGLAEEEAPLGPAVVTGIDSEF</sequence>
<organism evidence="1 2">
    <name type="scientific">Streptomyces pseudovenezuelae</name>
    <dbReference type="NCBI Taxonomy" id="67350"/>
    <lineage>
        <taxon>Bacteria</taxon>
        <taxon>Bacillati</taxon>
        <taxon>Actinomycetota</taxon>
        <taxon>Actinomycetes</taxon>
        <taxon>Kitasatosporales</taxon>
        <taxon>Streptomycetaceae</taxon>
        <taxon>Streptomyces</taxon>
        <taxon>Streptomyces aurantiacus group</taxon>
    </lineage>
</organism>
<comment type="caution">
    <text evidence="1">The sequence shown here is derived from an EMBL/GenBank/DDBJ whole genome shotgun (WGS) entry which is preliminary data.</text>
</comment>
<proteinExistence type="predicted"/>
<dbReference type="OrthoDB" id="4323466at2"/>
<dbReference type="RefSeq" id="WP_031046517.1">
    <property type="nucleotide sequence ID" value="NZ_JBIBHV010000001.1"/>
</dbReference>
<accession>A0A117PPH6</accession>
<dbReference type="EMBL" id="LMWM01000030">
    <property type="protein sequence ID" value="KUM84560.1"/>
    <property type="molecule type" value="Genomic_DNA"/>
</dbReference>
<protein>
    <submittedName>
        <fullName evidence="1">Uncharacterized protein</fullName>
    </submittedName>
</protein>
<reference evidence="1 2" key="1">
    <citation type="submission" date="2015-10" db="EMBL/GenBank/DDBJ databases">
        <title>Draft genome sequence of Streptomyces pseudovenezuelae DSM 40212, type strain for the species Streptomyces pseudovenezuelae.</title>
        <authorList>
            <person name="Ruckert C."/>
            <person name="Winkler A."/>
            <person name="Kalinowski J."/>
            <person name="Kampfer P."/>
            <person name="Glaeser S."/>
        </authorList>
    </citation>
    <scope>NUCLEOTIDE SEQUENCE [LARGE SCALE GENOMIC DNA]</scope>
    <source>
        <strain evidence="1 2">DSM 40212</strain>
    </source>
</reference>
<name>A0A117PPH6_9ACTN</name>
<dbReference type="Proteomes" id="UP000053039">
    <property type="component" value="Unassembled WGS sequence"/>
</dbReference>
<evidence type="ECO:0000313" key="1">
    <source>
        <dbReference type="EMBL" id="KUM84560.1"/>
    </source>
</evidence>
<gene>
    <name evidence="1" type="ORF">AQI94_28675</name>
</gene>
<dbReference type="AlphaFoldDB" id="A0A117PPH6"/>